<dbReference type="Proteomes" id="UP000325289">
    <property type="component" value="Unassembled WGS sequence"/>
</dbReference>
<feature type="domain" description="Major facilitator superfamily (MFS) profile" evidence="7">
    <location>
        <begin position="11"/>
        <end position="385"/>
    </location>
</feature>
<evidence type="ECO:0000256" key="4">
    <source>
        <dbReference type="ARBA" id="ARBA00022989"/>
    </source>
</evidence>
<feature type="transmembrane region" description="Helical" evidence="6">
    <location>
        <begin position="163"/>
        <end position="186"/>
    </location>
</feature>
<dbReference type="InterPro" id="IPR050189">
    <property type="entry name" value="MFS_Efflux_Transporters"/>
</dbReference>
<feature type="transmembrane region" description="Helical" evidence="6">
    <location>
        <begin position="49"/>
        <end position="69"/>
    </location>
</feature>
<keyword evidence="5 6" id="KW-0472">Membrane</keyword>
<proteinExistence type="predicted"/>
<dbReference type="PANTHER" id="PTHR43124:SF3">
    <property type="entry name" value="CHLORAMPHENICOL EFFLUX PUMP RV0191"/>
    <property type="match status" value="1"/>
</dbReference>
<evidence type="ECO:0000313" key="9">
    <source>
        <dbReference type="Proteomes" id="UP000325289"/>
    </source>
</evidence>
<feature type="transmembrane region" description="Helical" evidence="6">
    <location>
        <begin position="76"/>
        <end position="95"/>
    </location>
</feature>
<evidence type="ECO:0000256" key="3">
    <source>
        <dbReference type="ARBA" id="ARBA00022692"/>
    </source>
</evidence>
<dbReference type="InterPro" id="IPR011701">
    <property type="entry name" value="MFS"/>
</dbReference>
<keyword evidence="3 6" id="KW-0812">Transmembrane</keyword>
<protein>
    <submittedName>
        <fullName evidence="8">MFS transporter, DHA1 family, arabinose polymer transporter</fullName>
    </submittedName>
</protein>
<feature type="transmembrane region" description="Helical" evidence="6">
    <location>
        <begin position="297"/>
        <end position="315"/>
    </location>
</feature>
<feature type="transmembrane region" description="Helical" evidence="6">
    <location>
        <begin position="107"/>
        <end position="127"/>
    </location>
</feature>
<keyword evidence="4 6" id="KW-1133">Transmembrane helix</keyword>
<feature type="transmembrane region" description="Helical" evidence="6">
    <location>
        <begin position="274"/>
        <end position="291"/>
    </location>
</feature>
<evidence type="ECO:0000256" key="1">
    <source>
        <dbReference type="ARBA" id="ARBA00004651"/>
    </source>
</evidence>
<dbReference type="PANTHER" id="PTHR43124">
    <property type="entry name" value="PURINE EFFLUX PUMP PBUE"/>
    <property type="match status" value="1"/>
</dbReference>
<feature type="transmembrane region" description="Helical" evidence="6">
    <location>
        <begin position="139"/>
        <end position="157"/>
    </location>
</feature>
<comment type="subcellular location">
    <subcellularLocation>
        <location evidence="1">Cell membrane</location>
        <topology evidence="1">Multi-pass membrane protein</topology>
    </subcellularLocation>
</comment>
<dbReference type="Pfam" id="PF07690">
    <property type="entry name" value="MFS_1"/>
    <property type="match status" value="1"/>
</dbReference>
<dbReference type="PROSITE" id="PS50850">
    <property type="entry name" value="MFS"/>
    <property type="match status" value="1"/>
</dbReference>
<dbReference type="GO" id="GO:0022857">
    <property type="term" value="F:transmembrane transporter activity"/>
    <property type="evidence" value="ECO:0007669"/>
    <property type="project" value="InterPro"/>
</dbReference>
<evidence type="ECO:0000256" key="2">
    <source>
        <dbReference type="ARBA" id="ARBA00022475"/>
    </source>
</evidence>
<dbReference type="EMBL" id="FOMS01000002">
    <property type="protein sequence ID" value="SFD69025.1"/>
    <property type="molecule type" value="Genomic_DNA"/>
</dbReference>
<evidence type="ECO:0000256" key="5">
    <source>
        <dbReference type="ARBA" id="ARBA00023136"/>
    </source>
</evidence>
<dbReference type="AlphaFoldDB" id="A0A1I1UEH8"/>
<dbReference type="Gene3D" id="1.20.1250.20">
    <property type="entry name" value="MFS general substrate transporter like domains"/>
    <property type="match status" value="1"/>
</dbReference>
<evidence type="ECO:0000313" key="8">
    <source>
        <dbReference type="EMBL" id="SFD69025.1"/>
    </source>
</evidence>
<feature type="transmembrane region" description="Helical" evidence="6">
    <location>
        <begin position="241"/>
        <end position="262"/>
    </location>
</feature>
<dbReference type="GO" id="GO:0005886">
    <property type="term" value="C:plasma membrane"/>
    <property type="evidence" value="ECO:0007669"/>
    <property type="project" value="UniProtKB-SubCell"/>
</dbReference>
<dbReference type="InterPro" id="IPR036259">
    <property type="entry name" value="MFS_trans_sf"/>
</dbReference>
<reference evidence="8 9" key="1">
    <citation type="submission" date="2016-10" db="EMBL/GenBank/DDBJ databases">
        <authorList>
            <person name="Varghese N."/>
            <person name="Submissions S."/>
        </authorList>
    </citation>
    <scope>NUCLEOTIDE SEQUENCE [LARGE SCALE GENOMIC DNA]</scope>
    <source>
        <strain evidence="9">YIM D21,KCTC 23444,ACCC 10710</strain>
    </source>
</reference>
<dbReference type="CDD" id="cd17324">
    <property type="entry name" value="MFS_NepI_like"/>
    <property type="match status" value="1"/>
</dbReference>
<accession>A0A1I1UEH8</accession>
<dbReference type="InterPro" id="IPR020846">
    <property type="entry name" value="MFS_dom"/>
</dbReference>
<evidence type="ECO:0000259" key="7">
    <source>
        <dbReference type="PROSITE" id="PS50850"/>
    </source>
</evidence>
<dbReference type="SUPFAM" id="SSF103473">
    <property type="entry name" value="MFS general substrate transporter"/>
    <property type="match status" value="1"/>
</dbReference>
<name>A0A1I1UEH8_9RHOB</name>
<feature type="transmembrane region" description="Helical" evidence="6">
    <location>
        <begin position="207"/>
        <end position="229"/>
    </location>
</feature>
<sequence length="394" mass="39536">MSRDQTRYAATILSLALGAFAIGVSEFAAMGLLPYYAADLGVSEPVAGHAISGYALGVVIGAPVLAVLCARMRRRAVLAALILAFAFANVAGALAPEMNVLTGTRVIAGLPHGAYLGIAMLFAADLLPRGQRAKGVAQILMGLTLANMIGVPLASAIGQSLGWRSLFVIVAGLAVLSAILIVRVAPDPDPAEGASPLRELGALGNRAVWLTLAVGAVGFGGVFAVYSYFSAAMIDAAGAPGWAIPVSLSLFGVGATAGNFVASRLTAWSQMGGALVLLLGMVATALLYASVVGSWPLMALSVSLLAMTAGLVVPLQTRLMDVAGDAQTLAAALNHAAFNFANALGPFAAGLALSAGHGWASTGLVGAALSAGGIAVLGLAWMDARRRPGALVPA</sequence>
<feature type="transmembrane region" description="Helical" evidence="6">
    <location>
        <begin position="12"/>
        <end position="37"/>
    </location>
</feature>
<evidence type="ECO:0000256" key="6">
    <source>
        <dbReference type="SAM" id="Phobius"/>
    </source>
</evidence>
<feature type="transmembrane region" description="Helical" evidence="6">
    <location>
        <begin position="359"/>
        <end position="381"/>
    </location>
</feature>
<gene>
    <name evidence="8" type="ORF">SAMN04515678_102302</name>
</gene>
<keyword evidence="2" id="KW-1003">Cell membrane</keyword>
<dbReference type="RefSeq" id="WP_149754692.1">
    <property type="nucleotide sequence ID" value="NZ_FOMS01000002.1"/>
</dbReference>
<feature type="transmembrane region" description="Helical" evidence="6">
    <location>
        <begin position="336"/>
        <end position="353"/>
    </location>
</feature>
<organism evidence="8 9">
    <name type="scientific">Roseivivax sediminis</name>
    <dbReference type="NCBI Taxonomy" id="936889"/>
    <lineage>
        <taxon>Bacteria</taxon>
        <taxon>Pseudomonadati</taxon>
        <taxon>Pseudomonadota</taxon>
        <taxon>Alphaproteobacteria</taxon>
        <taxon>Rhodobacterales</taxon>
        <taxon>Roseobacteraceae</taxon>
        <taxon>Roseivivax</taxon>
    </lineage>
</organism>
<keyword evidence="9" id="KW-1185">Reference proteome</keyword>
<dbReference type="OrthoDB" id="9788453at2"/>